<feature type="region of interest" description="Disordered" evidence="1">
    <location>
        <begin position="60"/>
        <end position="96"/>
    </location>
</feature>
<evidence type="ECO:0000313" key="3">
    <source>
        <dbReference type="Proteomes" id="UP001180551"/>
    </source>
</evidence>
<feature type="compositionally biased region" description="Low complexity" evidence="1">
    <location>
        <begin position="1"/>
        <end position="17"/>
    </location>
</feature>
<feature type="compositionally biased region" description="Low complexity" evidence="1">
    <location>
        <begin position="68"/>
        <end position="79"/>
    </location>
</feature>
<organism evidence="2 3">
    <name type="scientific">Streptomyces mooreae</name>
    <dbReference type="NCBI Taxonomy" id="3075523"/>
    <lineage>
        <taxon>Bacteria</taxon>
        <taxon>Bacillati</taxon>
        <taxon>Actinomycetota</taxon>
        <taxon>Actinomycetes</taxon>
        <taxon>Kitasatosporales</taxon>
        <taxon>Streptomycetaceae</taxon>
        <taxon>Streptomyces</taxon>
    </lineage>
</organism>
<feature type="compositionally biased region" description="Basic and acidic residues" evidence="1">
    <location>
        <begin position="87"/>
        <end position="96"/>
    </location>
</feature>
<comment type="caution">
    <text evidence="2">The sequence shown here is derived from an EMBL/GenBank/DDBJ whole genome shotgun (WGS) entry which is preliminary data.</text>
</comment>
<evidence type="ECO:0000256" key="1">
    <source>
        <dbReference type="SAM" id="MobiDB-lite"/>
    </source>
</evidence>
<keyword evidence="3" id="KW-1185">Reference proteome</keyword>
<dbReference type="Pfam" id="PF14408">
    <property type="entry name" value="Actino_peptide"/>
    <property type="match status" value="1"/>
</dbReference>
<dbReference type="NCBIfam" id="TIGR04186">
    <property type="entry name" value="GRASP_targ"/>
    <property type="match status" value="1"/>
</dbReference>
<protein>
    <submittedName>
        <fullName evidence="2">ATP-grasp-modified RiPP</fullName>
    </submittedName>
</protein>
<reference evidence="2" key="1">
    <citation type="submission" date="2024-05" db="EMBL/GenBank/DDBJ databases">
        <title>30 novel species of actinomycetes from the DSMZ collection.</title>
        <authorList>
            <person name="Nouioui I."/>
        </authorList>
    </citation>
    <scope>NUCLEOTIDE SEQUENCE</scope>
    <source>
        <strain evidence="2">DSM 41527</strain>
    </source>
</reference>
<gene>
    <name evidence="2" type="primary">tgmA</name>
    <name evidence="2" type="ORF">RM550_30380</name>
</gene>
<name>A0ABU2TGB3_9ACTN</name>
<dbReference type="RefSeq" id="WP_311626962.1">
    <property type="nucleotide sequence ID" value="NZ_JAVRFE010000054.1"/>
</dbReference>
<proteinExistence type="predicted"/>
<dbReference type="EMBL" id="JAVRFE010000054">
    <property type="protein sequence ID" value="MDT0459981.1"/>
    <property type="molecule type" value="Genomic_DNA"/>
</dbReference>
<feature type="region of interest" description="Disordered" evidence="1">
    <location>
        <begin position="1"/>
        <end position="40"/>
    </location>
</feature>
<dbReference type="InterPro" id="IPR026496">
    <property type="entry name" value="GRASP_targ"/>
</dbReference>
<accession>A0ABU2TGB3</accession>
<sequence>MIATTETTETTGTTGTTANVTRPWGADRLAPYPTTVRRPHATVAIDPATQLGVFRDRAGNVVEMGKHGTSSGTETSTTTNADSQNDQGHDQDSTQD</sequence>
<evidence type="ECO:0000313" key="2">
    <source>
        <dbReference type="EMBL" id="MDT0459981.1"/>
    </source>
</evidence>
<dbReference type="InterPro" id="IPR025843">
    <property type="entry name" value="Actino_peptide"/>
</dbReference>
<dbReference type="Proteomes" id="UP001180551">
    <property type="component" value="Unassembled WGS sequence"/>
</dbReference>